<feature type="binding site" evidence="15">
    <location>
        <position position="39"/>
    </location>
    <ligand>
        <name>heme c</name>
        <dbReference type="ChEBI" id="CHEBI:61717"/>
        <note>covalent</note>
    </ligand>
</feature>
<keyword evidence="8 10" id="KW-0408">Iron</keyword>
<evidence type="ECO:0007829" key="15">
    <source>
        <dbReference type="PDB" id="4KMG"/>
    </source>
</evidence>
<evidence type="ECO:0000256" key="9">
    <source>
        <dbReference type="ARBA" id="ARBA00023078"/>
    </source>
</evidence>
<dbReference type="SMR" id="Q7U624"/>
<comment type="similarity">
    <text evidence="3">Belongs to the cytochrome c family. PetJ subfamily.</text>
</comment>
<keyword evidence="11" id="KW-0732">Signal</keyword>
<feature type="signal peptide" evidence="11">
    <location>
        <begin position="1"/>
        <end position="21"/>
    </location>
</feature>
<dbReference type="eggNOG" id="COG2010">
    <property type="taxonomic scope" value="Bacteria"/>
</dbReference>
<feature type="binding site" evidence="15">
    <location>
        <position position="79"/>
    </location>
    <ligand>
        <name>heme c</name>
        <dbReference type="ChEBI" id="CHEBI:61717"/>
    </ligand>
</feature>
<evidence type="ECO:0000256" key="11">
    <source>
        <dbReference type="SAM" id="SignalP"/>
    </source>
</evidence>
<evidence type="ECO:0000256" key="7">
    <source>
        <dbReference type="ARBA" id="ARBA00022982"/>
    </source>
</evidence>
<dbReference type="GO" id="GO:0020037">
    <property type="term" value="F:heme binding"/>
    <property type="evidence" value="ECO:0007669"/>
    <property type="project" value="InterPro"/>
</dbReference>
<comment type="function">
    <text evidence="1">Functions as an electron carrier between membrane-bound cytochrome b6-f and photosystem I in oxygenic photosynthesis.</text>
</comment>
<dbReference type="STRING" id="84588.SYNW1516"/>
<dbReference type="Pfam" id="PF13442">
    <property type="entry name" value="Cytochrome_CBB3"/>
    <property type="match status" value="1"/>
</dbReference>
<evidence type="ECO:0000256" key="3">
    <source>
        <dbReference type="ARBA" id="ARBA00009650"/>
    </source>
</evidence>
<keyword evidence="14" id="KW-1185">Reference proteome</keyword>
<feature type="binding site" evidence="15">
    <location>
        <position position="80"/>
    </location>
    <ligand>
        <name>heme c</name>
        <dbReference type="ChEBI" id="CHEBI:61717"/>
        <note>axial binding residue</note>
    </ligand>
    <ligandPart>
        <name>Fe</name>
        <dbReference type="ChEBI" id="CHEBI:18248"/>
    </ligandPart>
</feature>
<dbReference type="PROSITE" id="PS51007">
    <property type="entry name" value="CYTC"/>
    <property type="match status" value="1"/>
</dbReference>
<dbReference type="PDBsum" id="4KMG"/>
<feature type="domain" description="Cytochrome c" evidence="12">
    <location>
        <begin position="23"/>
        <end position="103"/>
    </location>
</feature>
<dbReference type="HOGENOM" id="CLU_101159_1_0_3"/>
<dbReference type="PANTHER" id="PTHR34688:SF2">
    <property type="entry name" value="CYTOCHROME C6, CHLOROPLASTIC"/>
    <property type="match status" value="1"/>
</dbReference>
<keyword evidence="15" id="KW-0002">3D-structure</keyword>
<keyword evidence="6 10" id="KW-0479">Metal-binding</keyword>
<dbReference type="AlphaFoldDB" id="Q7U624"/>
<dbReference type="KEGG" id="syw:SYNW1516"/>
<feature type="binding site" evidence="15">
    <location>
        <position position="36"/>
    </location>
    <ligand>
        <name>heme c</name>
        <dbReference type="ChEBI" id="CHEBI:61717"/>
        <note>covalent</note>
    </ligand>
</feature>
<sequence>MIATAAAVLILFTSFTTSALAGETSGEGAVLFGQHCAGCHVNGGNIIRRGKNLKLATLKRQGLDSTEAIASIARKGIGQMSGYGDKLGEGGDQLVAGWILEQAQNAWTQG</sequence>
<evidence type="ECO:0000256" key="5">
    <source>
        <dbReference type="ARBA" id="ARBA00022617"/>
    </source>
</evidence>
<dbReference type="InterPro" id="IPR009056">
    <property type="entry name" value="Cyt_c-like_dom"/>
</dbReference>
<dbReference type="PANTHER" id="PTHR34688">
    <property type="entry name" value="CYTOCHROME C6, CHLOROPLASTIC"/>
    <property type="match status" value="1"/>
</dbReference>
<dbReference type="EMBL" id="BX569693">
    <property type="protein sequence ID" value="CAE08031.1"/>
    <property type="molecule type" value="Genomic_DNA"/>
</dbReference>
<reference evidence="15" key="2">
    <citation type="journal article" date="2014" name="Biochem. Biophys. Res. Commun.">
        <title>Cytochrome c(6B) of Synechococcus sp. WH 8102--crystal structure and basic properties of novel c(6)-like family representative.</title>
        <authorList>
            <person name="Zatwarnicki P."/>
            <person name="Barciszewski J."/>
            <person name="Krzywda S."/>
            <person name="Jaskolski M."/>
            <person name="Kolesinski P."/>
            <person name="Szczepaniak A."/>
        </authorList>
    </citation>
    <scope>X-RAY CRYSTALLOGRAPHY (1.40 ANGSTROMS) OF 23-110 IN COMPLEX WITH HEME C</scope>
</reference>
<feature type="chain" id="PRO_5004293957" evidence="11">
    <location>
        <begin position="22"/>
        <end position="110"/>
    </location>
</feature>
<reference evidence="13 14" key="1">
    <citation type="journal article" date="2003" name="Nature">
        <title>The genome of a motile marine Synechococcus.</title>
        <authorList>
            <person name="Palenik B."/>
            <person name="Brahamsha B."/>
            <person name="Larimer F."/>
            <person name="Land M."/>
            <person name="Hauser L."/>
            <person name="Chain P."/>
            <person name="Lamerdin J."/>
            <person name="Regala W."/>
            <person name="Allen E.A."/>
            <person name="McCarren J."/>
            <person name="Paulsen I."/>
            <person name="Dufresne A."/>
            <person name="Partensky F."/>
            <person name="Webb E."/>
            <person name="Waterbury J."/>
        </authorList>
    </citation>
    <scope>NUCLEOTIDE SEQUENCE [LARGE SCALE GENOMIC DNA]</scope>
    <source>
        <strain evidence="13 14">WH8102</strain>
    </source>
</reference>
<name>Q7U624_PARMW</name>
<keyword evidence="9" id="KW-0793">Thylakoid</keyword>
<evidence type="ECO:0000256" key="2">
    <source>
        <dbReference type="ARBA" id="ARBA00004518"/>
    </source>
</evidence>
<feature type="binding site" evidence="15">
    <location>
        <position position="61"/>
    </location>
    <ligand>
        <name>heme c</name>
        <dbReference type="ChEBI" id="CHEBI:61717"/>
    </ligand>
</feature>
<proteinExistence type="evidence at protein level"/>
<evidence type="ECO:0000256" key="10">
    <source>
        <dbReference type="PROSITE-ProRule" id="PRU00433"/>
    </source>
</evidence>
<dbReference type="EvolutionaryTrace" id="Q7U624"/>
<dbReference type="InterPro" id="IPR036909">
    <property type="entry name" value="Cyt_c-like_dom_sf"/>
</dbReference>
<evidence type="ECO:0000313" key="13">
    <source>
        <dbReference type="EMBL" id="CAE08031.1"/>
    </source>
</evidence>
<dbReference type="GO" id="GO:0005506">
    <property type="term" value="F:iron ion binding"/>
    <property type="evidence" value="ECO:0007669"/>
    <property type="project" value="InterPro"/>
</dbReference>
<evidence type="ECO:0000256" key="1">
    <source>
        <dbReference type="ARBA" id="ARBA00002347"/>
    </source>
</evidence>
<dbReference type="Gene3D" id="1.10.760.10">
    <property type="entry name" value="Cytochrome c-like domain"/>
    <property type="match status" value="1"/>
</dbReference>
<organism evidence="13 14">
    <name type="scientific">Parasynechococcus marenigrum (strain WH8102)</name>
    <dbReference type="NCBI Taxonomy" id="84588"/>
    <lineage>
        <taxon>Bacteria</taxon>
        <taxon>Bacillati</taxon>
        <taxon>Cyanobacteriota</taxon>
        <taxon>Cyanophyceae</taxon>
        <taxon>Synechococcales</taxon>
        <taxon>Prochlorococcaceae</taxon>
        <taxon>Parasynechococcus</taxon>
        <taxon>Parasynechococcus marenigrum</taxon>
    </lineage>
</organism>
<evidence type="ECO:0000256" key="4">
    <source>
        <dbReference type="ARBA" id="ARBA00022448"/>
    </source>
</evidence>
<keyword evidence="5 10" id="KW-0349">Heme</keyword>
<dbReference type="GO" id="GO:0031979">
    <property type="term" value="C:plasma membrane-derived thylakoid lumen"/>
    <property type="evidence" value="ECO:0007669"/>
    <property type="project" value="UniProtKB-SubCell"/>
</dbReference>
<comment type="subcellular location">
    <subcellularLocation>
        <location evidence="2">Cellular thylakoid lumen</location>
    </subcellularLocation>
</comment>
<evidence type="ECO:0000313" key="14">
    <source>
        <dbReference type="Proteomes" id="UP000001422"/>
    </source>
</evidence>
<evidence type="ECO:0000256" key="6">
    <source>
        <dbReference type="ARBA" id="ARBA00022723"/>
    </source>
</evidence>
<feature type="binding site" evidence="15">
    <location>
        <position position="40"/>
    </location>
    <ligand>
        <name>heme c</name>
        <dbReference type="ChEBI" id="CHEBI:61717"/>
        <note>axial binding residue</note>
    </ligand>
    <ligandPart>
        <name>Fe</name>
        <dbReference type="ChEBI" id="CHEBI:18248"/>
    </ligandPart>
</feature>
<keyword evidence="4" id="KW-0813">Transport</keyword>
<dbReference type="Proteomes" id="UP000001422">
    <property type="component" value="Chromosome"/>
</dbReference>
<evidence type="ECO:0000256" key="8">
    <source>
        <dbReference type="ARBA" id="ARBA00023004"/>
    </source>
</evidence>
<dbReference type="InterPro" id="IPR023655">
    <property type="entry name" value="Cyt_C6"/>
</dbReference>
<dbReference type="PDB" id="4KMG">
    <property type="method" value="X-ray"/>
    <property type="resolution" value="1.40 A"/>
    <property type="chains" value="A=23-110"/>
</dbReference>
<dbReference type="GO" id="GO:0009055">
    <property type="term" value="F:electron transfer activity"/>
    <property type="evidence" value="ECO:0007669"/>
    <property type="project" value="InterPro"/>
</dbReference>
<dbReference type="SUPFAM" id="SSF46626">
    <property type="entry name" value="Cytochrome c"/>
    <property type="match status" value="1"/>
</dbReference>
<keyword evidence="7" id="KW-0249">Electron transport</keyword>
<accession>Q7U624</accession>
<evidence type="ECO:0000259" key="12">
    <source>
        <dbReference type="PROSITE" id="PS51007"/>
    </source>
</evidence>
<feature type="binding site" evidence="15">
    <location>
        <position position="48"/>
    </location>
    <ligand>
        <name>heme c</name>
        <dbReference type="ChEBI" id="CHEBI:61717"/>
    </ligand>
</feature>
<protein>
    <submittedName>
        <fullName evidence="13">Cytochrome C6 (Soluble cytochrome F) (Cytochrome c553)</fullName>
    </submittedName>
</protein>
<gene>
    <name evidence="13" type="primary">petJ</name>
    <name evidence="13" type="ordered locus">SYNW1516</name>
</gene>